<dbReference type="OrthoDB" id="19928at2759"/>
<evidence type="ECO:0000313" key="6">
    <source>
        <dbReference type="EMBL" id="PAA78715.1"/>
    </source>
</evidence>
<dbReference type="SMART" id="SM00099">
    <property type="entry name" value="btg1"/>
    <property type="match status" value="1"/>
</dbReference>
<dbReference type="EMBL" id="NIVC01001610">
    <property type="protein sequence ID" value="PAA65866.1"/>
    <property type="molecule type" value="Genomic_DNA"/>
</dbReference>
<dbReference type="InterPro" id="IPR036054">
    <property type="entry name" value="BTG-like_sf"/>
</dbReference>
<comment type="similarity">
    <text evidence="1">Belongs to the BTG family.</text>
</comment>
<reference evidence="6 8" key="1">
    <citation type="submission" date="2017-06" db="EMBL/GenBank/DDBJ databases">
        <title>A platform for efficient transgenesis in Macrostomum lignano, a flatworm model organism for stem cell research.</title>
        <authorList>
            <person name="Berezikov E."/>
        </authorList>
    </citation>
    <scope>NUCLEOTIDE SEQUENCE [LARGE SCALE GENOMIC DNA]</scope>
    <source>
        <strain evidence="6">DV1</strain>
        <tissue evidence="6">Whole organism</tissue>
    </source>
</reference>
<organism evidence="6 8">
    <name type="scientific">Macrostomum lignano</name>
    <dbReference type="NCBI Taxonomy" id="282301"/>
    <lineage>
        <taxon>Eukaryota</taxon>
        <taxon>Metazoa</taxon>
        <taxon>Spiralia</taxon>
        <taxon>Lophotrochozoa</taxon>
        <taxon>Platyhelminthes</taxon>
        <taxon>Rhabditophora</taxon>
        <taxon>Macrostomorpha</taxon>
        <taxon>Macrostomida</taxon>
        <taxon>Macrostomidae</taxon>
        <taxon>Macrostomum</taxon>
    </lineage>
</organism>
<feature type="domain" description="Anti-proliferative protein" evidence="4">
    <location>
        <begin position="1"/>
        <end position="97"/>
    </location>
</feature>
<feature type="region of interest" description="Disordered" evidence="3">
    <location>
        <begin position="139"/>
        <end position="166"/>
    </location>
</feature>
<dbReference type="Gene3D" id="3.90.640.90">
    <property type="entry name" value="Anti-proliferative protein, N-terminal domain"/>
    <property type="match status" value="1"/>
</dbReference>
<evidence type="ECO:0000256" key="2">
    <source>
        <dbReference type="ARBA" id="ARBA00022553"/>
    </source>
</evidence>
<keyword evidence="8" id="KW-1185">Reference proteome</keyword>
<dbReference type="GO" id="GO:0005737">
    <property type="term" value="C:cytoplasm"/>
    <property type="evidence" value="ECO:0007669"/>
    <property type="project" value="TreeGrafter"/>
</dbReference>
<dbReference type="AlphaFoldDB" id="A0A267FY25"/>
<accession>A0A267FY25</accession>
<dbReference type="InterPro" id="IPR002087">
    <property type="entry name" value="Anti_prolifrtn"/>
</dbReference>
<dbReference type="InterPro" id="IPR015676">
    <property type="entry name" value="Tob1/2"/>
</dbReference>
<dbReference type="PRINTS" id="PR00310">
    <property type="entry name" value="ANTIPRLFBTG1"/>
</dbReference>
<dbReference type="Proteomes" id="UP000215902">
    <property type="component" value="Unassembled WGS sequence"/>
</dbReference>
<dbReference type="EMBL" id="NIVC01000670">
    <property type="protein sequence ID" value="PAA78715.1"/>
    <property type="molecule type" value="Genomic_DNA"/>
</dbReference>
<dbReference type="GO" id="GO:0003714">
    <property type="term" value="F:transcription corepressor activity"/>
    <property type="evidence" value="ECO:0007669"/>
    <property type="project" value="TreeGrafter"/>
</dbReference>
<evidence type="ECO:0000256" key="1">
    <source>
        <dbReference type="ARBA" id="ARBA00007989"/>
    </source>
</evidence>
<evidence type="ECO:0000259" key="4">
    <source>
        <dbReference type="SMART" id="SM00099"/>
    </source>
</evidence>
<keyword evidence="2" id="KW-0597">Phosphoprotein</keyword>
<gene>
    <name evidence="5" type="ORF">BOX15_Mlig004858g1</name>
    <name evidence="7" type="ORF">BOX15_Mlig004858g2</name>
    <name evidence="6" type="ORF">BOX15_Mlig004858g4</name>
</gene>
<dbReference type="STRING" id="282301.A0A267FY25"/>
<evidence type="ECO:0000256" key="3">
    <source>
        <dbReference type="SAM" id="MobiDB-lite"/>
    </source>
</evidence>
<dbReference type="SUPFAM" id="SSF160696">
    <property type="entry name" value="BTG domain-like"/>
    <property type="match status" value="1"/>
</dbReference>
<dbReference type="EMBL" id="NIVC01000407">
    <property type="protein sequence ID" value="PAA83726.1"/>
    <property type="molecule type" value="Genomic_DNA"/>
</dbReference>
<dbReference type="GO" id="GO:0005634">
    <property type="term" value="C:nucleus"/>
    <property type="evidence" value="ECO:0007669"/>
    <property type="project" value="TreeGrafter"/>
</dbReference>
<dbReference type="PANTHER" id="PTHR17537">
    <property type="entry name" value="TRANSDUCER OF ERBB2 TOB"/>
    <property type="match status" value="1"/>
</dbReference>
<comment type="caution">
    <text evidence="6">The sequence shown here is derived from an EMBL/GenBank/DDBJ whole genome shotgun (WGS) entry which is preliminary data.</text>
</comment>
<proteinExistence type="inferred from homology"/>
<feature type="compositionally biased region" description="Gly residues" evidence="3">
    <location>
        <begin position="152"/>
        <end position="166"/>
    </location>
</feature>
<dbReference type="Pfam" id="PF07742">
    <property type="entry name" value="BTG"/>
    <property type="match status" value="1"/>
</dbReference>
<protein>
    <recommendedName>
        <fullName evidence="4">Anti-proliferative protein domain-containing protein</fullName>
    </recommendedName>
</protein>
<evidence type="ECO:0000313" key="8">
    <source>
        <dbReference type="Proteomes" id="UP000215902"/>
    </source>
</evidence>
<name>A0A267FY25_9PLAT</name>
<evidence type="ECO:0000313" key="7">
    <source>
        <dbReference type="EMBL" id="PAA83726.1"/>
    </source>
</evidence>
<dbReference type="PANTHER" id="PTHR17537:SF5">
    <property type="entry name" value="TRANSDUCER OF ERBB2, ISOFORM A"/>
    <property type="match status" value="1"/>
</dbReference>
<sequence length="166" mass="18502">MHREVSAAVDFIASLLYHRLPRRRVVHLCEQLRQDMLTHQFSLSEMSGLQIEGPRDPLLMRAAQQAGLQPMEVARQLPQDLALWIQPGRVAVRIDKNDHATLLNSDSDTADNLPQARWRAATGSTSSYFTAEEFARTKFGSTKLRQERRQGRGGGGCGGNGSEGQF</sequence>
<evidence type="ECO:0000313" key="5">
    <source>
        <dbReference type="EMBL" id="PAA65866.1"/>
    </source>
</evidence>